<proteinExistence type="predicted"/>
<protein>
    <submittedName>
        <fullName evidence="1">Uncharacterized protein</fullName>
    </submittedName>
</protein>
<evidence type="ECO:0000313" key="2">
    <source>
        <dbReference type="Proteomes" id="UP000075420"/>
    </source>
</evidence>
<organism evidence="1 2">
    <name type="scientific">Sorangium cellulosum</name>
    <name type="common">Polyangium cellulosum</name>
    <dbReference type="NCBI Taxonomy" id="56"/>
    <lineage>
        <taxon>Bacteria</taxon>
        <taxon>Pseudomonadati</taxon>
        <taxon>Myxococcota</taxon>
        <taxon>Polyangia</taxon>
        <taxon>Polyangiales</taxon>
        <taxon>Polyangiaceae</taxon>
        <taxon>Sorangium</taxon>
    </lineage>
</organism>
<reference evidence="1 2" key="1">
    <citation type="submission" date="2014-02" db="EMBL/GenBank/DDBJ databases">
        <title>The small core and large imbalanced accessory genome model reveals a collaborative survival strategy of Sorangium cellulosum strains in nature.</title>
        <authorList>
            <person name="Han K."/>
            <person name="Peng R."/>
            <person name="Blom J."/>
            <person name="Li Y.-Z."/>
        </authorList>
    </citation>
    <scope>NUCLEOTIDE SEQUENCE [LARGE SCALE GENOMIC DNA]</scope>
    <source>
        <strain evidence="1 2">So0157-25</strain>
    </source>
</reference>
<sequence>MGLRLLSLKLGGNLTTKVLRDVLLDDRRQRERERYLLRPLRIFRIEIRRGTRRAQHTITEFAHMHLGARPLMGMPDQSGGHRIREDVGDLLHHRRARQQPYHARGFVVPHRPFPPAQDLRAERNNPMKELQEARQHAICIGHDDMQMR</sequence>
<evidence type="ECO:0000313" key="1">
    <source>
        <dbReference type="EMBL" id="KYF54192.1"/>
    </source>
</evidence>
<name>A0A150PEW0_SORCE</name>
<accession>A0A150PEW0</accession>
<gene>
    <name evidence="1" type="ORF">BE08_44850</name>
</gene>
<dbReference type="AlphaFoldDB" id="A0A150PEW0"/>
<dbReference type="EMBL" id="JELY01001921">
    <property type="protein sequence ID" value="KYF54192.1"/>
    <property type="molecule type" value="Genomic_DNA"/>
</dbReference>
<dbReference type="Proteomes" id="UP000075420">
    <property type="component" value="Unassembled WGS sequence"/>
</dbReference>
<comment type="caution">
    <text evidence="1">The sequence shown here is derived from an EMBL/GenBank/DDBJ whole genome shotgun (WGS) entry which is preliminary data.</text>
</comment>